<proteinExistence type="predicted"/>
<accession>N6W4I9</accession>
<sequence length="130" mass="13947">MLGELLSKKLLRDKRGDVSLSGSQHFAAGAPRSEHGNTTLPSASSRRVSLPFTQFPAHLGGPFDTNSALRRTLVKESRLQLGGSSQDFFSRSLPPPGGSFDALPHPRLVLVHFTRAKSAVVVLSLNASPF</sequence>
<dbReference type="PATRIC" id="fig|888050.3.peg.1730"/>
<evidence type="ECO:0000313" key="2">
    <source>
        <dbReference type="EMBL" id="ENO17455.1"/>
    </source>
</evidence>
<dbReference type="EMBL" id="AQHZ01000026">
    <property type="protein sequence ID" value="ENO17455.1"/>
    <property type="molecule type" value="Genomic_DNA"/>
</dbReference>
<dbReference type="AlphaFoldDB" id="N6W4I9"/>
<feature type="region of interest" description="Disordered" evidence="1">
    <location>
        <begin position="21"/>
        <end position="45"/>
    </location>
</feature>
<protein>
    <submittedName>
        <fullName evidence="2">Uncharacterized protein</fullName>
    </submittedName>
</protein>
<keyword evidence="3" id="KW-1185">Reference proteome</keyword>
<dbReference type="Proteomes" id="UP000013015">
    <property type="component" value="Unassembled WGS sequence"/>
</dbReference>
<reference evidence="2 3" key="1">
    <citation type="submission" date="2013-03" db="EMBL/GenBank/DDBJ databases">
        <title>Reference genome for the Human Microbiome Project.</title>
        <authorList>
            <person name="Aqrawi P."/>
            <person name="Ayvaz T."/>
            <person name="Bess C."/>
            <person name="Blankenburg K."/>
            <person name="Coyle M."/>
            <person name="Deng J."/>
            <person name="Forbes L."/>
            <person name="Fowler G."/>
            <person name="Francisco L."/>
            <person name="Fu Q."/>
            <person name="Gibbs R."/>
            <person name="Gross S."/>
            <person name="Gubbala S."/>
            <person name="Hale W."/>
            <person name="Hemphill L."/>
            <person name="Highlander S."/>
            <person name="Hirani K."/>
            <person name="Jackson L."/>
            <person name="Jakkamsetti A."/>
            <person name="Javaid M."/>
            <person name="Jayaseelan J.C."/>
            <person name="Jiang H."/>
            <person name="Joshi V."/>
            <person name="Korchina V."/>
            <person name="Kovar C."/>
            <person name="Lara F."/>
            <person name="Lee S."/>
            <person name="Liu Y."/>
            <person name="Mata R."/>
            <person name="Mathew T."/>
            <person name="Munidasa M."/>
            <person name="Muzny D."/>
            <person name="Nazareth L."/>
            <person name="Ngo R."/>
            <person name="Nguyen L."/>
            <person name="Nguyen N."/>
            <person name="Okwuonu G."/>
            <person name="Ongeri F."/>
            <person name="Palculict T."/>
            <person name="Patil S."/>
            <person name="Petrosino J."/>
            <person name="Pham C."/>
            <person name="Pham P."/>
            <person name="Pu L.-L."/>
            <person name="Qin X."/>
            <person name="Qu J."/>
            <person name="Reid J."/>
            <person name="Ross M."/>
            <person name="Ruth R."/>
            <person name="Saada N."/>
            <person name="San Lucas F."/>
            <person name="Santibanez J."/>
            <person name="Shang Y."/>
            <person name="Simmons D."/>
            <person name="Song X.-Z."/>
            <person name="Tang L.-Y."/>
            <person name="Thornton R."/>
            <person name="Warren J."/>
            <person name="Weissenberger G."/>
            <person name="Wilczek-Boney K."/>
            <person name="Worley K."/>
            <person name="Youmans B."/>
            <person name="Zhang J."/>
            <person name="Zhang L."/>
            <person name="Zhao Z."/>
            <person name="Zhou C."/>
            <person name="Zhu D."/>
            <person name="Zhu Y."/>
        </authorList>
    </citation>
    <scope>NUCLEOTIDE SEQUENCE [LARGE SCALE GENOMIC DNA]</scope>
    <source>
        <strain evidence="2 3">F0333</strain>
    </source>
</reference>
<evidence type="ECO:0000256" key="1">
    <source>
        <dbReference type="SAM" id="MobiDB-lite"/>
    </source>
</evidence>
<evidence type="ECO:0000313" key="3">
    <source>
        <dbReference type="Proteomes" id="UP000013015"/>
    </source>
</evidence>
<dbReference type="HOGENOM" id="CLU_1933486_0_0_11"/>
<comment type="caution">
    <text evidence="2">The sequence shown here is derived from an EMBL/GenBank/DDBJ whole genome shotgun (WGS) entry which is preliminary data.</text>
</comment>
<gene>
    <name evidence="2" type="ORF">HMPREF9004_1803</name>
</gene>
<feature type="compositionally biased region" description="Polar residues" evidence="1">
    <location>
        <begin position="36"/>
        <end position="45"/>
    </location>
</feature>
<organism evidence="2 3">
    <name type="scientific">Schaalia cardiffensis F0333</name>
    <dbReference type="NCBI Taxonomy" id="888050"/>
    <lineage>
        <taxon>Bacteria</taxon>
        <taxon>Bacillati</taxon>
        <taxon>Actinomycetota</taxon>
        <taxon>Actinomycetes</taxon>
        <taxon>Actinomycetales</taxon>
        <taxon>Actinomycetaceae</taxon>
        <taxon>Schaalia</taxon>
    </lineage>
</organism>
<name>N6W4I9_9ACTO</name>